<dbReference type="PATRIC" id="fig|38300.4.peg.5055"/>
<evidence type="ECO:0000313" key="1">
    <source>
        <dbReference type="EMBL" id="ALC23128.1"/>
    </source>
</evidence>
<name>A0A0M4D8K0_STRPR</name>
<evidence type="ECO:0000313" key="2">
    <source>
        <dbReference type="Proteomes" id="UP000060513"/>
    </source>
</evidence>
<accession>A0A0M4D8K0</accession>
<dbReference type="KEGG" id="spri:SPRI_4822"/>
<gene>
    <name evidence="1" type="ORF">SPRI_4822</name>
</gene>
<sequence length="98" mass="11515">MRPVHGISRHTQYEIVRIEETRNYLWTGAVGESLDLWRTFVGRPDRRLWRDDEDGCTEWLCCGDPLRARDMLEGAVLALPRRAARELRAMVLALDDRY</sequence>
<protein>
    <submittedName>
        <fullName evidence="1">Uncharacterized protein</fullName>
    </submittedName>
</protein>
<dbReference type="Proteomes" id="UP000060513">
    <property type="component" value="Chromosome"/>
</dbReference>
<reference evidence="1 2" key="1">
    <citation type="submission" date="2015-08" db="EMBL/GenBank/DDBJ databases">
        <title>Genome sequence of the pristinamycin over-producing bacterium Streptomyces pristinaespiralis HCCB10218.</title>
        <authorList>
            <person name="Tian J."/>
            <person name="Yang J."/>
            <person name="Li L."/>
            <person name="Ruan L."/>
            <person name="Wei W."/>
            <person name="Zheng G."/>
            <person name="Wei Z."/>
            <person name="Yang S."/>
            <person name="Ge M."/>
            <person name="Jiang W."/>
            <person name="Lu Y."/>
        </authorList>
    </citation>
    <scope>NUCLEOTIDE SEQUENCE [LARGE SCALE GENOMIC DNA]</scope>
    <source>
        <strain evidence="1 2">HCCB 10218</strain>
    </source>
</reference>
<dbReference type="GeneID" id="97234126"/>
<dbReference type="AlphaFoldDB" id="A0A0M4D8K0"/>
<dbReference type="RefSeq" id="WP_063805360.1">
    <property type="nucleotide sequence ID" value="NZ_CP059696.1"/>
</dbReference>
<dbReference type="EMBL" id="CP011340">
    <property type="protein sequence ID" value="ALC23128.1"/>
    <property type="molecule type" value="Genomic_DNA"/>
</dbReference>
<proteinExistence type="predicted"/>
<organism evidence="1">
    <name type="scientific">Streptomyces pristinaespiralis</name>
    <dbReference type="NCBI Taxonomy" id="38300"/>
    <lineage>
        <taxon>Bacteria</taxon>
        <taxon>Bacillati</taxon>
        <taxon>Actinomycetota</taxon>
        <taxon>Actinomycetes</taxon>
        <taxon>Kitasatosporales</taxon>
        <taxon>Streptomycetaceae</taxon>
        <taxon>Streptomyces</taxon>
    </lineage>
</organism>